<organism evidence="1 2">
    <name type="scientific">Sphingomonas sanxanigenens</name>
    <dbReference type="NCBI Taxonomy" id="397260"/>
    <lineage>
        <taxon>Bacteria</taxon>
        <taxon>Pseudomonadati</taxon>
        <taxon>Pseudomonadota</taxon>
        <taxon>Alphaproteobacteria</taxon>
        <taxon>Sphingomonadales</taxon>
        <taxon>Sphingomonadaceae</taxon>
        <taxon>Sphingomonas</taxon>
    </lineage>
</organism>
<name>A0A2W5A903_9SPHN</name>
<sequence>MTRRALHLHVAEPYYFEATNGASDLIGWTETPEYESEWIVHFNKYWRLGDESFNRVLVSPRYDGEVLDSLDRRILGLAVNIRRWREDGWHFDMIGTLSPHREQA</sequence>
<gene>
    <name evidence="1" type="ORF">DI623_09345</name>
</gene>
<evidence type="ECO:0000313" key="2">
    <source>
        <dbReference type="Proteomes" id="UP000249066"/>
    </source>
</evidence>
<proteinExistence type="predicted"/>
<dbReference type="AlphaFoldDB" id="A0A2W5A903"/>
<dbReference type="Proteomes" id="UP000249066">
    <property type="component" value="Unassembled WGS sequence"/>
</dbReference>
<dbReference type="EMBL" id="QFNN01000049">
    <property type="protein sequence ID" value="PZO89712.1"/>
    <property type="molecule type" value="Genomic_DNA"/>
</dbReference>
<protein>
    <submittedName>
        <fullName evidence="1">Uncharacterized protein</fullName>
    </submittedName>
</protein>
<reference evidence="1 2" key="1">
    <citation type="submission" date="2017-08" db="EMBL/GenBank/DDBJ databases">
        <title>Infants hospitalized years apart are colonized by the same room-sourced microbial strains.</title>
        <authorList>
            <person name="Brooks B."/>
            <person name="Olm M.R."/>
            <person name="Firek B.A."/>
            <person name="Baker R."/>
            <person name="Thomas B.C."/>
            <person name="Morowitz M.J."/>
            <person name="Banfield J.F."/>
        </authorList>
    </citation>
    <scope>NUCLEOTIDE SEQUENCE [LARGE SCALE GENOMIC DNA]</scope>
    <source>
        <strain evidence="1">S2_018_000_R2_101</strain>
    </source>
</reference>
<comment type="caution">
    <text evidence="1">The sequence shown here is derived from an EMBL/GenBank/DDBJ whole genome shotgun (WGS) entry which is preliminary data.</text>
</comment>
<accession>A0A2W5A903</accession>
<evidence type="ECO:0000313" key="1">
    <source>
        <dbReference type="EMBL" id="PZO89712.1"/>
    </source>
</evidence>